<feature type="region of interest" description="Disordered" evidence="1">
    <location>
        <begin position="50"/>
        <end position="73"/>
    </location>
</feature>
<accession>C0HHS4</accession>
<feature type="region of interest" description="Disordered" evidence="1">
    <location>
        <begin position="112"/>
        <end position="175"/>
    </location>
</feature>
<feature type="compositionally biased region" description="Polar residues" evidence="1">
    <location>
        <begin position="58"/>
        <end position="68"/>
    </location>
</feature>
<name>C0HHS4_MAIZE</name>
<proteinExistence type="evidence at transcript level"/>
<reference evidence="2" key="1">
    <citation type="journal article" date="2009" name="PLoS Genet.">
        <title>Sequencing, mapping, and analysis of 27,455 maize full-length cDNAs.</title>
        <authorList>
            <person name="Soderlund C."/>
            <person name="Descour A."/>
            <person name="Kudrna D."/>
            <person name="Bomhoff M."/>
            <person name="Boyd L."/>
            <person name="Currie J."/>
            <person name="Angelova A."/>
            <person name="Collura K."/>
            <person name="Wissotski M."/>
            <person name="Ashley E."/>
            <person name="Morrow D."/>
            <person name="Fernandes J."/>
            <person name="Walbot V."/>
            <person name="Yu Y."/>
        </authorList>
    </citation>
    <scope>NUCLEOTIDE SEQUENCE</scope>
    <source>
        <strain evidence="2">B73</strain>
    </source>
</reference>
<feature type="compositionally biased region" description="Polar residues" evidence="1">
    <location>
        <begin position="166"/>
        <end position="175"/>
    </location>
</feature>
<dbReference type="AlphaFoldDB" id="C0HHS4"/>
<protein>
    <submittedName>
        <fullName evidence="2">Uncharacterized protein</fullName>
    </submittedName>
</protein>
<organism evidence="2">
    <name type="scientific">Zea mays</name>
    <name type="common">Maize</name>
    <dbReference type="NCBI Taxonomy" id="4577"/>
    <lineage>
        <taxon>Eukaryota</taxon>
        <taxon>Viridiplantae</taxon>
        <taxon>Streptophyta</taxon>
        <taxon>Embryophyta</taxon>
        <taxon>Tracheophyta</taxon>
        <taxon>Spermatophyta</taxon>
        <taxon>Magnoliopsida</taxon>
        <taxon>Liliopsida</taxon>
        <taxon>Poales</taxon>
        <taxon>Poaceae</taxon>
        <taxon>PACMAD clade</taxon>
        <taxon>Panicoideae</taxon>
        <taxon>Andropogonodae</taxon>
        <taxon>Andropogoneae</taxon>
        <taxon>Tripsacinae</taxon>
        <taxon>Zea</taxon>
    </lineage>
</organism>
<evidence type="ECO:0000313" key="2">
    <source>
        <dbReference type="EMBL" id="ACN26577.1"/>
    </source>
</evidence>
<reference evidence="2" key="2">
    <citation type="submission" date="2012-06" db="EMBL/GenBank/DDBJ databases">
        <authorList>
            <person name="Yu Y."/>
            <person name="Currie J."/>
            <person name="Lomeli R."/>
            <person name="Angelova A."/>
            <person name="Collura K."/>
            <person name="Wissotski M."/>
            <person name="Campos D."/>
            <person name="Kudrna D."/>
            <person name="Golser W."/>
            <person name="Ashely E."/>
            <person name="Descour A."/>
            <person name="Fernandes J."/>
            <person name="Soderlund C."/>
            <person name="Walbot V."/>
        </authorList>
    </citation>
    <scope>NUCLEOTIDE SEQUENCE</scope>
    <source>
        <strain evidence="2">B73</strain>
    </source>
</reference>
<feature type="compositionally biased region" description="Low complexity" evidence="1">
    <location>
        <begin position="141"/>
        <end position="154"/>
    </location>
</feature>
<dbReference type="EMBL" id="BT061880">
    <property type="protein sequence ID" value="ACN26577.1"/>
    <property type="molecule type" value="mRNA"/>
</dbReference>
<sequence length="175" mass="18200">MHPARGLASCVWLRRASRRPAARHGAARLQPTTCRRIFLAALGGGEDLSAGAAAAPRGTNTVERSSGTGKKKARCRRQQRFLLLLPGATGFRGAGGHTVAGRSRHGDAVGVTHAAESMSSRPPPRPRRGRRELAAVGVTQPVSAASGPSPAAAVWTGRSTAKSERSSSTPIGWVI</sequence>
<evidence type="ECO:0000256" key="1">
    <source>
        <dbReference type="SAM" id="MobiDB-lite"/>
    </source>
</evidence>